<keyword evidence="4" id="KW-1185">Reference proteome</keyword>
<keyword evidence="1" id="KW-0175">Coiled coil</keyword>
<comment type="caution">
    <text evidence="3">The sequence shown here is derived from an EMBL/GenBank/DDBJ whole genome shotgun (WGS) entry which is preliminary data.</text>
</comment>
<evidence type="ECO:0000313" key="3">
    <source>
        <dbReference type="EMBL" id="KAK9767047.1"/>
    </source>
</evidence>
<feature type="compositionally biased region" description="Polar residues" evidence="2">
    <location>
        <begin position="137"/>
        <end position="146"/>
    </location>
</feature>
<feature type="coiled-coil region" evidence="1">
    <location>
        <begin position="177"/>
        <end position="204"/>
    </location>
</feature>
<accession>A0ABR2X012</accession>
<reference evidence="3 4" key="1">
    <citation type="submission" date="2023-04" db="EMBL/GenBank/DDBJ databases">
        <title>Genome of Basidiobolus ranarum AG-B5.</title>
        <authorList>
            <person name="Stajich J.E."/>
            <person name="Carter-House D."/>
            <person name="Gryganskyi A."/>
        </authorList>
    </citation>
    <scope>NUCLEOTIDE SEQUENCE [LARGE SCALE GENOMIC DNA]</scope>
    <source>
        <strain evidence="3 4">AG-B5</strain>
    </source>
</reference>
<proteinExistence type="predicted"/>
<dbReference type="Proteomes" id="UP001479436">
    <property type="component" value="Unassembled WGS sequence"/>
</dbReference>
<protein>
    <submittedName>
        <fullName evidence="3">Uncharacterized protein</fullName>
    </submittedName>
</protein>
<name>A0ABR2X012_9FUNG</name>
<dbReference type="EMBL" id="JASJQH010000105">
    <property type="protein sequence ID" value="KAK9767047.1"/>
    <property type="molecule type" value="Genomic_DNA"/>
</dbReference>
<feature type="compositionally biased region" description="Basic and acidic residues" evidence="2">
    <location>
        <begin position="79"/>
        <end position="88"/>
    </location>
</feature>
<organism evidence="3 4">
    <name type="scientific">Basidiobolus ranarum</name>
    <dbReference type="NCBI Taxonomy" id="34480"/>
    <lineage>
        <taxon>Eukaryota</taxon>
        <taxon>Fungi</taxon>
        <taxon>Fungi incertae sedis</taxon>
        <taxon>Zoopagomycota</taxon>
        <taxon>Entomophthoromycotina</taxon>
        <taxon>Basidiobolomycetes</taxon>
        <taxon>Basidiobolales</taxon>
        <taxon>Basidiobolaceae</taxon>
        <taxon>Basidiobolus</taxon>
    </lineage>
</organism>
<evidence type="ECO:0000256" key="1">
    <source>
        <dbReference type="SAM" id="Coils"/>
    </source>
</evidence>
<evidence type="ECO:0000256" key="2">
    <source>
        <dbReference type="SAM" id="MobiDB-lite"/>
    </source>
</evidence>
<feature type="region of interest" description="Disordered" evidence="2">
    <location>
        <begin position="1"/>
        <end position="146"/>
    </location>
</feature>
<feature type="compositionally biased region" description="Low complexity" evidence="2">
    <location>
        <begin position="36"/>
        <end position="54"/>
    </location>
</feature>
<gene>
    <name evidence="3" type="ORF">K7432_003441</name>
</gene>
<sequence>MEGFAYPCREERPSSPSPSLTDTKSSTVSTSPLATPTPSRRFSCSSSTTTSTSPDFKYPRASPRSLRRFGFIDPPQRIPKPEPIERPVFKLSPQRPTPVKSTPKPRPEWNNNFNSIYCDKQPNLSGVGMSPRPRTPRSVSLDSTPLFTSSLEPKGVLKRKVSITSDSTGESEDAVQIEQLRRKITKLQDRVELEMEKRDTIERNLMIELASRQRFEAESRSKDVTIRELRIMLRQVSQNHENLVVTTDRRERDFDKRLKAEREFRVHLENQVKQLASMLAPDVMIRMLQEQIEVMDMHEDSIKPDFL</sequence>
<feature type="compositionally biased region" description="Polar residues" evidence="2">
    <location>
        <begin position="20"/>
        <end position="34"/>
    </location>
</feature>
<evidence type="ECO:0000313" key="4">
    <source>
        <dbReference type="Proteomes" id="UP001479436"/>
    </source>
</evidence>